<dbReference type="Gene3D" id="2.30.30.40">
    <property type="entry name" value="SH3 Domains"/>
    <property type="match status" value="1"/>
</dbReference>
<protein>
    <submittedName>
        <fullName evidence="2">SH3 domain-containing protein</fullName>
    </submittedName>
</protein>
<evidence type="ECO:0000259" key="1">
    <source>
        <dbReference type="Pfam" id="PF18348"/>
    </source>
</evidence>
<comment type="caution">
    <text evidence="2">The sequence shown here is derived from an EMBL/GenBank/DDBJ whole genome shotgun (WGS) entry which is preliminary data.</text>
</comment>
<organism evidence="2 3">
    <name type="scientific">Sphingomonas anseongensis</name>
    <dbReference type="NCBI Taxonomy" id="2908207"/>
    <lineage>
        <taxon>Bacteria</taxon>
        <taxon>Pseudomonadati</taxon>
        <taxon>Pseudomonadota</taxon>
        <taxon>Alphaproteobacteria</taxon>
        <taxon>Sphingomonadales</taxon>
        <taxon>Sphingomonadaceae</taxon>
        <taxon>Sphingomonas</taxon>
    </lineage>
</organism>
<proteinExistence type="predicted"/>
<accession>A0ABT0REH7</accession>
<gene>
    <name evidence="2" type="ORF">LZ519_04870</name>
</gene>
<keyword evidence="3" id="KW-1185">Reference proteome</keyword>
<dbReference type="Pfam" id="PF18348">
    <property type="entry name" value="SH3_16"/>
    <property type="match status" value="1"/>
</dbReference>
<reference evidence="2" key="1">
    <citation type="submission" date="2022-05" db="EMBL/GenBank/DDBJ databases">
        <authorList>
            <person name="Jo J.-H."/>
            <person name="Im W.-T."/>
        </authorList>
    </citation>
    <scope>NUCLEOTIDE SEQUENCE</scope>
    <source>
        <strain evidence="2">RG327</strain>
    </source>
</reference>
<evidence type="ECO:0000313" key="2">
    <source>
        <dbReference type="EMBL" id="MCL6678651.1"/>
    </source>
</evidence>
<dbReference type="RefSeq" id="WP_249867594.1">
    <property type="nucleotide sequence ID" value="NZ_JAMGBC010000001.1"/>
</dbReference>
<evidence type="ECO:0000313" key="3">
    <source>
        <dbReference type="Proteomes" id="UP001165343"/>
    </source>
</evidence>
<name>A0ABT0REH7_9SPHN</name>
<dbReference type="Proteomes" id="UP001165343">
    <property type="component" value="Unassembled WGS sequence"/>
</dbReference>
<dbReference type="EMBL" id="JAMGBC010000001">
    <property type="protein sequence ID" value="MCL6678651.1"/>
    <property type="molecule type" value="Genomic_DNA"/>
</dbReference>
<dbReference type="InterPro" id="IPR041382">
    <property type="entry name" value="SH3_16"/>
</dbReference>
<sequence>MIASHYAEPLARALATAAELRSGPDEGSEVLAKLDAGAAFDLLDDSLGWAWGYAGEDRLVGYVRSEQLAAS</sequence>
<feature type="domain" description="Bacterial dipeptidyl-peptidase SH3" evidence="1">
    <location>
        <begin position="20"/>
        <end position="68"/>
    </location>
</feature>